<feature type="transmembrane region" description="Helical" evidence="1">
    <location>
        <begin position="103"/>
        <end position="122"/>
    </location>
</feature>
<sequence length="192" mass="21630">MISLREIVNSLFGAYQLARRDPNALNYFNISTEGFYRSFLAMVLAVPLFAIENSIDYRKVPTETEIIPFLVLLCIALLVSWGAYLVIMAVFARYMGFSDRYSVFVIVYNWMQFAIILIWLPLSIIATGILSGSIAATMTLLFIAATYALLWYVLKITLNLTGLMATGFAFLEFLIVILVQAVFSSWLFTAPV</sequence>
<dbReference type="Proteomes" id="UP000664761">
    <property type="component" value="Unassembled WGS sequence"/>
</dbReference>
<keyword evidence="1" id="KW-0812">Transmembrane</keyword>
<protein>
    <recommendedName>
        <fullName evidence="4">Yip1 domain-containing protein</fullName>
    </recommendedName>
</protein>
<feature type="transmembrane region" description="Helical" evidence="1">
    <location>
        <begin position="66"/>
        <end position="91"/>
    </location>
</feature>
<evidence type="ECO:0000313" key="2">
    <source>
        <dbReference type="EMBL" id="MBO0332347.1"/>
    </source>
</evidence>
<accession>A0ABS3F1F0</accession>
<keyword evidence="1" id="KW-0472">Membrane</keyword>
<evidence type="ECO:0000256" key="1">
    <source>
        <dbReference type="SAM" id="Phobius"/>
    </source>
</evidence>
<dbReference type="EMBL" id="JAFLNC010000001">
    <property type="protein sequence ID" value="MBO0332347.1"/>
    <property type="molecule type" value="Genomic_DNA"/>
</dbReference>
<comment type="caution">
    <text evidence="2">The sequence shown here is derived from an EMBL/GenBank/DDBJ whole genome shotgun (WGS) entry which is preliminary data.</text>
</comment>
<evidence type="ECO:0000313" key="3">
    <source>
        <dbReference type="Proteomes" id="UP000664761"/>
    </source>
</evidence>
<feature type="transmembrane region" description="Helical" evidence="1">
    <location>
        <begin position="134"/>
        <end position="154"/>
    </location>
</feature>
<evidence type="ECO:0008006" key="4">
    <source>
        <dbReference type="Google" id="ProtNLM"/>
    </source>
</evidence>
<reference evidence="2 3" key="1">
    <citation type="submission" date="2021-03" db="EMBL/GenBank/DDBJ databases">
        <title>Sneathiella sp. CAU 1612 isolated from Kang Won-do.</title>
        <authorList>
            <person name="Kim W."/>
        </authorList>
    </citation>
    <scope>NUCLEOTIDE SEQUENCE [LARGE SCALE GENOMIC DNA]</scope>
    <source>
        <strain evidence="2 3">CAU 1612</strain>
    </source>
</reference>
<gene>
    <name evidence="2" type="ORF">J0X12_01890</name>
</gene>
<keyword evidence="1" id="KW-1133">Transmembrane helix</keyword>
<name>A0ABS3F1F0_9PROT</name>
<feature type="transmembrane region" description="Helical" evidence="1">
    <location>
        <begin position="34"/>
        <end position="51"/>
    </location>
</feature>
<proteinExistence type="predicted"/>
<keyword evidence="3" id="KW-1185">Reference proteome</keyword>
<organism evidence="2 3">
    <name type="scientific">Sneathiella sedimenti</name>
    <dbReference type="NCBI Taxonomy" id="2816034"/>
    <lineage>
        <taxon>Bacteria</taxon>
        <taxon>Pseudomonadati</taxon>
        <taxon>Pseudomonadota</taxon>
        <taxon>Alphaproteobacteria</taxon>
        <taxon>Sneathiellales</taxon>
        <taxon>Sneathiellaceae</taxon>
        <taxon>Sneathiella</taxon>
    </lineage>
</organism>
<feature type="transmembrane region" description="Helical" evidence="1">
    <location>
        <begin position="166"/>
        <end position="188"/>
    </location>
</feature>
<dbReference type="RefSeq" id="WP_207041486.1">
    <property type="nucleotide sequence ID" value="NZ_JAFLNC010000001.1"/>
</dbReference>